<feature type="domain" description="Reverse transcriptase Ty1/copia-type" evidence="1">
    <location>
        <begin position="1"/>
        <end position="152"/>
    </location>
</feature>
<name>A0ABY9BJB3_VITVI</name>
<accession>A0ABY9BJB3</accession>
<evidence type="ECO:0000313" key="3">
    <source>
        <dbReference type="Proteomes" id="UP001227230"/>
    </source>
</evidence>
<evidence type="ECO:0000313" key="2">
    <source>
        <dbReference type="EMBL" id="WJZ82876.1"/>
    </source>
</evidence>
<sequence>MDVKTAFLNGNLDESIFMMQPDGFVVKGQEHMVCKLHKSIYGLKQASRSWNKRFNQVIKAFYFDQNEDEPYVYKNVQESMAVFMILYVDDILLIGNDVRLLSLVKIWFSTQFQMKDLGEAQYILWIKVLRDHKNRKLVLSQDAYIDKLLVKYVM</sequence>
<protein>
    <recommendedName>
        <fullName evidence="1">Reverse transcriptase Ty1/copia-type domain-containing protein</fullName>
    </recommendedName>
</protein>
<dbReference type="SUPFAM" id="SSF56672">
    <property type="entry name" value="DNA/RNA polymerases"/>
    <property type="match status" value="1"/>
</dbReference>
<dbReference type="InterPro" id="IPR043502">
    <property type="entry name" value="DNA/RNA_pol_sf"/>
</dbReference>
<organism evidence="2 3">
    <name type="scientific">Vitis vinifera</name>
    <name type="common">Grape</name>
    <dbReference type="NCBI Taxonomy" id="29760"/>
    <lineage>
        <taxon>Eukaryota</taxon>
        <taxon>Viridiplantae</taxon>
        <taxon>Streptophyta</taxon>
        <taxon>Embryophyta</taxon>
        <taxon>Tracheophyta</taxon>
        <taxon>Spermatophyta</taxon>
        <taxon>Magnoliopsida</taxon>
        <taxon>eudicotyledons</taxon>
        <taxon>Gunneridae</taxon>
        <taxon>Pentapetalae</taxon>
        <taxon>rosids</taxon>
        <taxon>Vitales</taxon>
        <taxon>Vitaceae</taxon>
        <taxon>Viteae</taxon>
        <taxon>Vitis</taxon>
    </lineage>
</organism>
<dbReference type="Proteomes" id="UP001227230">
    <property type="component" value="Chromosome 2"/>
</dbReference>
<reference evidence="2 3" key="1">
    <citation type="journal article" date="2023" name="Hortic Res">
        <title>The complete reference genome for grapevine (Vitis vinifera L.) genetics and breeding.</title>
        <authorList>
            <person name="Shi X."/>
            <person name="Cao S."/>
            <person name="Wang X."/>
            <person name="Huang S."/>
            <person name="Wang Y."/>
            <person name="Liu Z."/>
            <person name="Liu W."/>
            <person name="Leng X."/>
            <person name="Peng Y."/>
            <person name="Wang N."/>
            <person name="Wang Y."/>
            <person name="Ma Z."/>
            <person name="Xu X."/>
            <person name="Zhang F."/>
            <person name="Xue H."/>
            <person name="Zhong H."/>
            <person name="Wang Y."/>
            <person name="Zhang K."/>
            <person name="Velt A."/>
            <person name="Avia K."/>
            <person name="Holtgrawe D."/>
            <person name="Grimplet J."/>
            <person name="Matus J.T."/>
            <person name="Ware D."/>
            <person name="Wu X."/>
            <person name="Wang H."/>
            <person name="Liu C."/>
            <person name="Fang Y."/>
            <person name="Rustenholz C."/>
            <person name="Cheng Z."/>
            <person name="Xiao H."/>
            <person name="Zhou Y."/>
        </authorList>
    </citation>
    <scope>NUCLEOTIDE SEQUENCE [LARGE SCALE GENOMIC DNA]</scope>
    <source>
        <strain evidence="3">cv. Pinot noir / PN40024</strain>
        <tissue evidence="2">Leaf</tissue>
    </source>
</reference>
<dbReference type="InterPro" id="IPR013103">
    <property type="entry name" value="RVT_2"/>
</dbReference>
<dbReference type="Pfam" id="PF07727">
    <property type="entry name" value="RVT_2"/>
    <property type="match status" value="1"/>
</dbReference>
<proteinExistence type="predicted"/>
<dbReference type="EMBL" id="CP126649">
    <property type="protein sequence ID" value="WJZ82876.1"/>
    <property type="molecule type" value="Genomic_DNA"/>
</dbReference>
<keyword evidence="3" id="KW-1185">Reference proteome</keyword>
<gene>
    <name evidence="2" type="ORF">VitviT2T_002600</name>
</gene>
<evidence type="ECO:0000259" key="1">
    <source>
        <dbReference type="Pfam" id="PF07727"/>
    </source>
</evidence>